<sequence length="149" mass="16470">MPVATSQKEAQLARTYSLLSSKPSASYSGRISPSLVSAASESLYTPESGALLSEMGQITNMPTNSNNDNTGHFFSTHSPPILNLSPNLSPVEHQRTSPGYDLRETARRRSIQGKFKRFCLKKEPSFIIFLPTPPPSFRLHVLTENLSIY</sequence>
<reference evidence="2" key="1">
    <citation type="submission" date="2015-07" db="EMBL/GenBank/DDBJ databases">
        <title>MeaNS - Measles Nucleotide Surveillance Program.</title>
        <authorList>
            <person name="Tran T."/>
            <person name="Druce J."/>
        </authorList>
    </citation>
    <scope>NUCLEOTIDE SEQUENCE</scope>
    <source>
        <strain evidence="2">UCB-OBI-ISO-001</strain>
        <tissue evidence="2">Gonad</tissue>
    </source>
</reference>
<name>A0A0L8GW25_OCTBM</name>
<dbReference type="EMBL" id="KQ420140">
    <property type="protein sequence ID" value="KOF81159.1"/>
    <property type="molecule type" value="Genomic_DNA"/>
</dbReference>
<dbReference type="OrthoDB" id="8062037at2759"/>
<dbReference type="EMBL" id="KQ420140">
    <property type="protein sequence ID" value="KOF81158.1"/>
    <property type="molecule type" value="Genomic_DNA"/>
</dbReference>
<feature type="compositionally biased region" description="Polar residues" evidence="1">
    <location>
        <begin position="56"/>
        <end position="76"/>
    </location>
</feature>
<accession>A0A0L8GW25</accession>
<proteinExistence type="predicted"/>
<organism evidence="2">
    <name type="scientific">Octopus bimaculoides</name>
    <name type="common">California two-spotted octopus</name>
    <dbReference type="NCBI Taxonomy" id="37653"/>
    <lineage>
        <taxon>Eukaryota</taxon>
        <taxon>Metazoa</taxon>
        <taxon>Spiralia</taxon>
        <taxon>Lophotrochozoa</taxon>
        <taxon>Mollusca</taxon>
        <taxon>Cephalopoda</taxon>
        <taxon>Coleoidea</taxon>
        <taxon>Octopodiformes</taxon>
        <taxon>Octopoda</taxon>
        <taxon>Incirrata</taxon>
        <taxon>Octopodidae</taxon>
        <taxon>Octopus</taxon>
    </lineage>
</organism>
<dbReference type="AlphaFoldDB" id="A0A0L8GW25"/>
<evidence type="ECO:0000256" key="1">
    <source>
        <dbReference type="SAM" id="MobiDB-lite"/>
    </source>
</evidence>
<gene>
    <name evidence="2" type="ORF">OCBIM_22026914mg</name>
</gene>
<dbReference type="STRING" id="37653.A0A0L8GW25"/>
<feature type="region of interest" description="Disordered" evidence="1">
    <location>
        <begin position="54"/>
        <end position="76"/>
    </location>
</feature>
<protein>
    <submittedName>
        <fullName evidence="2">Uncharacterized protein</fullName>
    </submittedName>
</protein>
<evidence type="ECO:0000313" key="2">
    <source>
        <dbReference type="EMBL" id="KOF81158.1"/>
    </source>
</evidence>